<dbReference type="CTD" id="8236648"/>
<dbReference type="InterPro" id="IPR019819">
    <property type="entry name" value="Carboxylesterase_B_CS"/>
</dbReference>
<reference evidence="6" key="3">
    <citation type="submission" date="2021-02" db="UniProtKB">
        <authorList>
            <consortium name="EnsemblMetazoa"/>
        </authorList>
    </citation>
    <scope>IDENTIFICATION</scope>
    <source>
        <strain evidence="6">USDA</strain>
    </source>
</reference>
<keyword evidence="2" id="KW-0732">Signal</keyword>
<reference evidence="5" key="1">
    <citation type="submission" date="2007-04" db="EMBL/GenBank/DDBJ databases">
        <title>Annotation of Pediculus humanus corporis strain USDA.</title>
        <authorList>
            <person name="Kirkness E."/>
            <person name="Hannick L."/>
            <person name="Hass B."/>
            <person name="Bruggner R."/>
            <person name="Lawson D."/>
            <person name="Bidwell S."/>
            <person name="Joardar V."/>
            <person name="Caler E."/>
            <person name="Walenz B."/>
            <person name="Inman J."/>
            <person name="Schobel S."/>
            <person name="Galinsky K."/>
            <person name="Amedeo P."/>
            <person name="Strausberg R."/>
        </authorList>
    </citation>
    <scope>NUCLEOTIDE SEQUENCE</scope>
    <source>
        <strain evidence="5">USDA</strain>
    </source>
</reference>
<keyword evidence="3" id="KW-0325">Glycoprotein</keyword>
<feature type="domain" description="Carboxylesterase type B" evidence="4">
    <location>
        <begin position="22"/>
        <end position="527"/>
    </location>
</feature>
<dbReference type="AlphaFoldDB" id="E0VFV0"/>
<dbReference type="PROSITE" id="PS00941">
    <property type="entry name" value="CARBOXYLESTERASE_B_2"/>
    <property type="match status" value="1"/>
</dbReference>
<dbReference type="eggNOG" id="KOG1516">
    <property type="taxonomic scope" value="Eukaryota"/>
</dbReference>
<dbReference type="PANTHER" id="PTHR43903">
    <property type="entry name" value="NEUROLIGIN"/>
    <property type="match status" value="1"/>
</dbReference>
<dbReference type="VEuPathDB" id="VectorBase:PHUM168070"/>
<dbReference type="EC" id="3.1.1.1" evidence="5"/>
<dbReference type="KEGG" id="phu:Phum_PHUM168070"/>
<name>E0VFV0_PEDHC</name>
<evidence type="ECO:0000313" key="6">
    <source>
        <dbReference type="EnsemblMetazoa" id="PHUM168070-PA"/>
    </source>
</evidence>
<organism>
    <name type="scientific">Pediculus humanus subsp. corporis</name>
    <name type="common">Body louse</name>
    <dbReference type="NCBI Taxonomy" id="121224"/>
    <lineage>
        <taxon>Eukaryota</taxon>
        <taxon>Metazoa</taxon>
        <taxon>Ecdysozoa</taxon>
        <taxon>Arthropoda</taxon>
        <taxon>Hexapoda</taxon>
        <taxon>Insecta</taxon>
        <taxon>Pterygota</taxon>
        <taxon>Neoptera</taxon>
        <taxon>Paraneoptera</taxon>
        <taxon>Psocodea</taxon>
        <taxon>Troctomorpha</taxon>
        <taxon>Phthiraptera</taxon>
        <taxon>Anoplura</taxon>
        <taxon>Pediculidae</taxon>
        <taxon>Pediculus</taxon>
    </lineage>
</organism>
<reference evidence="5" key="2">
    <citation type="submission" date="2007-04" db="EMBL/GenBank/DDBJ databases">
        <title>The genome of the human body louse.</title>
        <authorList>
            <consortium name="The Human Body Louse Genome Consortium"/>
            <person name="Kirkness E."/>
            <person name="Walenz B."/>
            <person name="Hass B."/>
            <person name="Bruggner R."/>
            <person name="Strausberg R."/>
        </authorList>
    </citation>
    <scope>NUCLEOTIDE SEQUENCE</scope>
    <source>
        <strain evidence="5">USDA</strain>
    </source>
</reference>
<dbReference type="InterPro" id="IPR029058">
    <property type="entry name" value="AB_hydrolase_fold"/>
</dbReference>
<dbReference type="GO" id="GO:0106435">
    <property type="term" value="F:carboxylesterase activity"/>
    <property type="evidence" value="ECO:0007669"/>
    <property type="project" value="UniProtKB-EC"/>
</dbReference>
<keyword evidence="7" id="KW-1185">Reference proteome</keyword>
<dbReference type="SUPFAM" id="SSF53474">
    <property type="entry name" value="alpha/beta-Hydrolases"/>
    <property type="match status" value="1"/>
</dbReference>
<dbReference type="ESTHER" id="pedhc-e0vfv0">
    <property type="family name" value="OtherNon-catalytic_C"/>
</dbReference>
<gene>
    <name evidence="6" type="primary">8236648</name>
    <name evidence="5" type="ORF">Phum_PHUM168070</name>
</gene>
<sequence length="573" mass="63686">MQAALPPLDDPIVYVFKEDHFAKVYGSRQGLYPHSYYTFAGLRYAEPPVGKYRFQRPKKLKMEGDIKGTKYGSPCLQPNPDYPNQVIGSEDCLFLNIYTPKLPGSGASLPVIFWIHGGNYRRGSAAQYGGGYLTRRDVVVVTVQYRLGSLGFLSNNDQNLPGNAAMFDLATAIDWVKNYIEFFGGDPQNIVPTGQGSGASSAVFMGLSNVTQSRARSMIAMSGSPFSPTALDDKPKETTKKIADKNGCPSSPTVEFIKCMREIPAEKLILSDSEIENENVAEKGIESIGMILTPSPVIENPNDFRFLPSYLEEEPRTAVDLNHIPRIPLLTGVTKHETAGAVRGKLKDNIITRLKNFPNYVNDERNKNRFYSAASLATNPLQIFKGNYLGQFKKTLQDELSNVIEATSDALFNFPAYLISQAWTRQRIPTFFYSFDHVGKLRGVRKLLKGSLLVDSNDNEESEAATHGSDLPYLFDLRSLDGTPFTFQNESTPLHPDDEKVRNNLLDLISNFARNSNEIECQMNLWSGIQVNKPCSPLSIIAKSIDGLFTNATSSIFKPKELPGLINLFRGKK</sequence>
<dbReference type="RefSeq" id="XP_002424994.1">
    <property type="nucleotide sequence ID" value="XM_002424949.1"/>
</dbReference>
<dbReference type="EnsemblMetazoa" id="PHUM168070-RA">
    <property type="protein sequence ID" value="PHUM168070-PA"/>
    <property type="gene ID" value="PHUM168070"/>
</dbReference>
<dbReference type="HOGENOM" id="CLU_006586_13_2_1"/>
<keyword evidence="5" id="KW-0378">Hydrolase</keyword>
<accession>E0VFV0</accession>
<dbReference type="STRING" id="121224.E0VFV0"/>
<evidence type="ECO:0000256" key="2">
    <source>
        <dbReference type="ARBA" id="ARBA00022729"/>
    </source>
</evidence>
<dbReference type="Proteomes" id="UP000009046">
    <property type="component" value="Unassembled WGS sequence"/>
</dbReference>
<dbReference type="InterPro" id="IPR051093">
    <property type="entry name" value="Neuroligin/BSAL"/>
</dbReference>
<evidence type="ECO:0000259" key="4">
    <source>
        <dbReference type="Pfam" id="PF00135"/>
    </source>
</evidence>
<dbReference type="GeneID" id="8236648"/>
<evidence type="ECO:0000256" key="1">
    <source>
        <dbReference type="ARBA" id="ARBA00005964"/>
    </source>
</evidence>
<evidence type="ECO:0000313" key="5">
    <source>
        <dbReference type="EMBL" id="EEB12256.1"/>
    </source>
</evidence>
<evidence type="ECO:0000313" key="7">
    <source>
        <dbReference type="Proteomes" id="UP000009046"/>
    </source>
</evidence>
<protein>
    <submittedName>
        <fullName evidence="5">Cholinesterase, putative</fullName>
        <ecNumber evidence="5">3.1.1.1</ecNumber>
    </submittedName>
</protein>
<proteinExistence type="inferred from homology"/>
<dbReference type="Gene3D" id="3.40.50.1820">
    <property type="entry name" value="alpha/beta hydrolase"/>
    <property type="match status" value="1"/>
</dbReference>
<evidence type="ECO:0000256" key="3">
    <source>
        <dbReference type="ARBA" id="ARBA00023180"/>
    </source>
</evidence>
<dbReference type="OrthoDB" id="408631at2759"/>
<dbReference type="Pfam" id="PF00135">
    <property type="entry name" value="COesterase"/>
    <property type="match status" value="1"/>
</dbReference>
<comment type="similarity">
    <text evidence="1">Belongs to the type-B carboxylesterase/lipase family.</text>
</comment>
<dbReference type="InterPro" id="IPR002018">
    <property type="entry name" value="CarbesteraseB"/>
</dbReference>
<dbReference type="OMA" id="TRHGPPC"/>
<dbReference type="EMBL" id="DS235124">
    <property type="protein sequence ID" value="EEB12256.1"/>
    <property type="molecule type" value="Genomic_DNA"/>
</dbReference>
<dbReference type="InParanoid" id="E0VFV0"/>
<dbReference type="EMBL" id="AAZO01001952">
    <property type="status" value="NOT_ANNOTATED_CDS"/>
    <property type="molecule type" value="Genomic_DNA"/>
</dbReference>